<name>F2NJS7_DESAR</name>
<dbReference type="RefSeq" id="WP_013706841.1">
    <property type="nucleotide sequence ID" value="NC_015388.1"/>
</dbReference>
<dbReference type="GO" id="GO:0043093">
    <property type="term" value="P:FtsZ-dependent cytokinesis"/>
    <property type="evidence" value="ECO:0007669"/>
    <property type="project" value="InterPro"/>
</dbReference>
<dbReference type="GO" id="GO:0090529">
    <property type="term" value="P:cell septum assembly"/>
    <property type="evidence" value="ECO:0007669"/>
    <property type="project" value="InterPro"/>
</dbReference>
<sequence>MALKLFEVLEGKLEQILAQYQALQTENATLMKMLDEQEKALGETREALNKMSKERDVVRQRIDQLLNKLEVLGKEK</sequence>
<evidence type="ECO:0000313" key="3">
    <source>
        <dbReference type="EMBL" id="AEB09732.1"/>
    </source>
</evidence>
<organism evidence="3 4">
    <name type="scientific">Desulfobacca acetoxidans (strain ATCC 700848 / DSM 11109 / ASRB2)</name>
    <dbReference type="NCBI Taxonomy" id="880072"/>
    <lineage>
        <taxon>Bacteria</taxon>
        <taxon>Pseudomonadati</taxon>
        <taxon>Thermodesulfobacteriota</taxon>
        <taxon>Desulfobaccia</taxon>
        <taxon>Desulfobaccales</taxon>
        <taxon>Desulfobaccaceae</taxon>
        <taxon>Desulfobacca</taxon>
    </lineage>
</organism>
<proteinExistence type="predicted"/>
<accession>F2NJS7</accession>
<reference evidence="4" key="2">
    <citation type="submission" date="2011-03" db="EMBL/GenBank/DDBJ databases">
        <title>The complete genome of Desulfobacca acetoxidans DSM 11109.</title>
        <authorList>
            <consortium name="US DOE Joint Genome Institute (JGI-PGF)"/>
            <person name="Lucas S."/>
            <person name="Copeland A."/>
            <person name="Lapidus A."/>
            <person name="Bruce D."/>
            <person name="Goodwin L."/>
            <person name="Pitluck S."/>
            <person name="Peters L."/>
            <person name="Kyrpides N."/>
            <person name="Mavromatis K."/>
            <person name="Ivanova N."/>
            <person name="Ovchinnikova G."/>
            <person name="Teshima H."/>
            <person name="Detter J.C."/>
            <person name="Han C."/>
            <person name="Land M."/>
            <person name="Hauser L."/>
            <person name="Markowitz V."/>
            <person name="Cheng J.-F."/>
            <person name="Hugenholtz P."/>
            <person name="Woyke T."/>
            <person name="Wu D."/>
            <person name="Spring S."/>
            <person name="Schueler E."/>
            <person name="Brambilla E."/>
            <person name="Klenk H.-P."/>
            <person name="Eisen J.A."/>
        </authorList>
    </citation>
    <scope>NUCLEOTIDE SEQUENCE [LARGE SCALE GENOMIC DNA]</scope>
    <source>
        <strain evidence="4">ATCC 700848 / DSM 11109 / ASRB2</strain>
    </source>
</reference>
<protein>
    <submittedName>
        <fullName evidence="3">Putative cytoplasmic protein</fullName>
    </submittedName>
</protein>
<evidence type="ECO:0000256" key="1">
    <source>
        <dbReference type="ARBA" id="ARBA00023054"/>
    </source>
</evidence>
<reference evidence="3 4" key="1">
    <citation type="journal article" date="2011" name="Stand. Genomic Sci.">
        <title>Complete genome sequence of the acetate-degrading sulfate reducer Desulfobacca acetoxidans type strain (ASRB2).</title>
        <authorList>
            <person name="Goker M."/>
            <person name="Teshima H."/>
            <person name="Lapidus A."/>
            <person name="Nolan M."/>
            <person name="Lucas S."/>
            <person name="Hammon N."/>
            <person name="Deshpande S."/>
            <person name="Cheng J.F."/>
            <person name="Tapia R."/>
            <person name="Han C."/>
            <person name="Goodwin L."/>
            <person name="Pitluck S."/>
            <person name="Huntemann M."/>
            <person name="Liolios K."/>
            <person name="Ivanova N."/>
            <person name="Pagani I."/>
            <person name="Mavromatis K."/>
            <person name="Ovchinikova G."/>
            <person name="Pati A."/>
            <person name="Chen A."/>
            <person name="Palaniappan K."/>
            <person name="Land M."/>
            <person name="Hauser L."/>
            <person name="Brambilla E.M."/>
            <person name="Rohde M."/>
            <person name="Spring S."/>
            <person name="Detter J.C."/>
            <person name="Woyke T."/>
            <person name="Bristow J."/>
            <person name="Eisen J.A."/>
            <person name="Markowitz V."/>
            <person name="Hugenholtz P."/>
            <person name="Kyrpides N.C."/>
            <person name="Klenk H.P."/>
        </authorList>
    </citation>
    <scope>NUCLEOTIDE SEQUENCE [LARGE SCALE GENOMIC DNA]</scope>
    <source>
        <strain evidence="4">ATCC 700848 / DSM 11109 / ASRB2</strain>
    </source>
</reference>
<dbReference type="STRING" id="880072.Desac_1894"/>
<keyword evidence="1 2" id="KW-0175">Coiled coil</keyword>
<evidence type="ECO:0000256" key="2">
    <source>
        <dbReference type="SAM" id="Coils"/>
    </source>
</evidence>
<dbReference type="InterPro" id="IPR009252">
    <property type="entry name" value="Cell_div_ZapB"/>
</dbReference>
<dbReference type="Proteomes" id="UP000000483">
    <property type="component" value="Chromosome"/>
</dbReference>
<dbReference type="EMBL" id="CP002629">
    <property type="protein sequence ID" value="AEB09732.1"/>
    <property type="molecule type" value="Genomic_DNA"/>
</dbReference>
<keyword evidence="4" id="KW-1185">Reference proteome</keyword>
<dbReference type="Pfam" id="PF06005">
    <property type="entry name" value="ZapB"/>
    <property type="match status" value="1"/>
</dbReference>
<dbReference type="GO" id="GO:0005737">
    <property type="term" value="C:cytoplasm"/>
    <property type="evidence" value="ECO:0007669"/>
    <property type="project" value="InterPro"/>
</dbReference>
<dbReference type="HOGENOM" id="CLU_2648556_0_0_7"/>
<feature type="coiled-coil region" evidence="2">
    <location>
        <begin position="6"/>
        <end position="75"/>
    </location>
</feature>
<dbReference type="KEGG" id="dao:Desac_1894"/>
<evidence type="ECO:0000313" key="4">
    <source>
        <dbReference type="Proteomes" id="UP000000483"/>
    </source>
</evidence>
<dbReference type="AlphaFoldDB" id="F2NJS7"/>
<gene>
    <name evidence="3" type="ordered locus">Desac_1894</name>
</gene>